<evidence type="ECO:0000313" key="2">
    <source>
        <dbReference type="EMBL" id="EFP94464.1"/>
    </source>
</evidence>
<dbReference type="EMBL" id="DS990009">
    <property type="protein sequence ID" value="EFP94464.1"/>
    <property type="molecule type" value="Genomic_DNA"/>
</dbReference>
<dbReference type="AlphaFoldDB" id="E3NY15"/>
<feature type="non-terminal residue" evidence="2">
    <location>
        <position position="134"/>
    </location>
</feature>
<name>E3NY15_PUCGT</name>
<dbReference type="Proteomes" id="UP000008783">
    <property type="component" value="Unassembled WGS sequence"/>
</dbReference>
<proteinExistence type="predicted"/>
<dbReference type="HOGENOM" id="CLU_1986955_0_0_1"/>
<dbReference type="KEGG" id="pgr:PGTG_20420"/>
<accession>E3NY15</accession>
<gene>
    <name evidence="2" type="ORF">PGTG_20420</name>
</gene>
<dbReference type="GeneID" id="10527758"/>
<dbReference type="InParanoid" id="E3NY15"/>
<keyword evidence="3" id="KW-1185">Reference proteome</keyword>
<reference evidence="3" key="2">
    <citation type="journal article" date="2011" name="Proc. Natl. Acad. Sci. U.S.A.">
        <title>Obligate biotrophy features unraveled by the genomic analysis of rust fungi.</title>
        <authorList>
            <person name="Duplessis S."/>
            <person name="Cuomo C.A."/>
            <person name="Lin Y.-C."/>
            <person name="Aerts A."/>
            <person name="Tisserant E."/>
            <person name="Veneault-Fourrey C."/>
            <person name="Joly D.L."/>
            <person name="Hacquard S."/>
            <person name="Amselem J."/>
            <person name="Cantarel B.L."/>
            <person name="Chiu R."/>
            <person name="Coutinho P.M."/>
            <person name="Feau N."/>
            <person name="Field M."/>
            <person name="Frey P."/>
            <person name="Gelhaye E."/>
            <person name="Goldberg J."/>
            <person name="Grabherr M.G."/>
            <person name="Kodira C.D."/>
            <person name="Kohler A."/>
            <person name="Kuees U."/>
            <person name="Lindquist E.A."/>
            <person name="Lucas S.M."/>
            <person name="Mago R."/>
            <person name="Mauceli E."/>
            <person name="Morin E."/>
            <person name="Murat C."/>
            <person name="Pangilinan J.L."/>
            <person name="Park R."/>
            <person name="Pearson M."/>
            <person name="Quesneville H."/>
            <person name="Rouhier N."/>
            <person name="Sakthikumar S."/>
            <person name="Salamov A.A."/>
            <person name="Schmutz J."/>
            <person name="Selles B."/>
            <person name="Shapiro H."/>
            <person name="Tanguay P."/>
            <person name="Tuskan G.A."/>
            <person name="Henrissat B."/>
            <person name="Van de Peer Y."/>
            <person name="Rouze P."/>
            <person name="Ellis J.G."/>
            <person name="Dodds P.N."/>
            <person name="Schein J.E."/>
            <person name="Zhong S."/>
            <person name="Hamelin R.C."/>
            <person name="Grigoriev I.V."/>
            <person name="Szabo L.J."/>
            <person name="Martin F."/>
        </authorList>
    </citation>
    <scope>NUCLEOTIDE SEQUENCE [LARGE SCALE GENOMIC DNA]</scope>
    <source>
        <strain evidence="3">CRL 75-36-700-3 / race SCCL</strain>
    </source>
</reference>
<feature type="region of interest" description="Disordered" evidence="1">
    <location>
        <begin position="1"/>
        <end position="134"/>
    </location>
</feature>
<feature type="compositionally biased region" description="Basic and acidic residues" evidence="1">
    <location>
        <begin position="59"/>
        <end position="71"/>
    </location>
</feature>
<dbReference type="VEuPathDB" id="FungiDB:PGTG_20420"/>
<dbReference type="RefSeq" id="XP_003338883.1">
    <property type="nucleotide sequence ID" value="XM_003338835.1"/>
</dbReference>
<evidence type="ECO:0000256" key="1">
    <source>
        <dbReference type="SAM" id="MobiDB-lite"/>
    </source>
</evidence>
<feature type="compositionally biased region" description="Basic and acidic residues" evidence="1">
    <location>
        <begin position="33"/>
        <end position="49"/>
    </location>
</feature>
<reference key="1">
    <citation type="submission" date="2007-01" db="EMBL/GenBank/DDBJ databases">
        <title>The Genome Sequence of Puccinia graminis f. sp. tritici Strain CRL 75-36-700-3.</title>
        <authorList>
            <consortium name="The Broad Institute Genome Sequencing Platform"/>
            <person name="Birren B."/>
            <person name="Lander E."/>
            <person name="Galagan J."/>
            <person name="Nusbaum C."/>
            <person name="Devon K."/>
            <person name="Cuomo C."/>
            <person name="Jaffe D."/>
            <person name="Butler J."/>
            <person name="Alvarez P."/>
            <person name="Gnerre S."/>
            <person name="Grabherr M."/>
            <person name="Mauceli E."/>
            <person name="Brockman W."/>
            <person name="Young S."/>
            <person name="LaButti K."/>
            <person name="Sykes S."/>
            <person name="DeCaprio D."/>
            <person name="Crawford M."/>
            <person name="Koehrsen M."/>
            <person name="Engels R."/>
            <person name="Montgomery P."/>
            <person name="Pearson M."/>
            <person name="Howarth C."/>
            <person name="Larson L."/>
            <person name="White J."/>
            <person name="Zeng Q."/>
            <person name="Kodira C."/>
            <person name="Yandava C."/>
            <person name="Alvarado L."/>
            <person name="O'Leary S."/>
            <person name="Szabo L."/>
            <person name="Dean R."/>
            <person name="Schein J."/>
        </authorList>
    </citation>
    <scope>NUCLEOTIDE SEQUENCE</scope>
    <source>
        <strain>CRL 75-36-700-3</strain>
    </source>
</reference>
<protein>
    <submittedName>
        <fullName evidence="2">Uncharacterized protein</fullName>
    </submittedName>
</protein>
<evidence type="ECO:0000313" key="3">
    <source>
        <dbReference type="Proteomes" id="UP000008783"/>
    </source>
</evidence>
<sequence>MSTRSNNPNLHGPLPPATRPRRSKSAGGTGEPFKVDNDSKEDGSNRYEGDGDLGTQRLSPDRRSRYDHGEKNCSPSNESSDLGSGRHGLGSLGAKDSSPDNKSSDHSSGSDGRGSRSFNLFGGYPATPQITGET</sequence>
<organism evidence="2 3">
    <name type="scientific">Puccinia graminis f. sp. tritici (strain CRL 75-36-700-3 / race SCCL)</name>
    <name type="common">Black stem rust fungus</name>
    <dbReference type="NCBI Taxonomy" id="418459"/>
    <lineage>
        <taxon>Eukaryota</taxon>
        <taxon>Fungi</taxon>
        <taxon>Dikarya</taxon>
        <taxon>Basidiomycota</taxon>
        <taxon>Pucciniomycotina</taxon>
        <taxon>Pucciniomycetes</taxon>
        <taxon>Pucciniales</taxon>
        <taxon>Pucciniaceae</taxon>
        <taxon>Puccinia</taxon>
    </lineage>
</organism>